<evidence type="ECO:0000313" key="7">
    <source>
        <dbReference type="EMBL" id="CAH0555208.1"/>
    </source>
</evidence>
<dbReference type="SUPFAM" id="SSF53383">
    <property type="entry name" value="PLP-dependent transferases"/>
    <property type="match status" value="1"/>
</dbReference>
<dbReference type="OrthoDB" id="5419315at2759"/>
<sequence>MWLRGLKVPKFRCFSTTTEPEGPCILSPIPGPCSTNLMNEMSCYQASPKLPFLTTSMCGACANEKAMKSMMMAYQAKFRNFEPISEAHITSAVKNMEPGSTTLSILSFKGSNHGSETMGVLTASHCDGKTKADLPAFNWPIAKFPQYKYPLEEFSCYNEQQDNKCLTSVRELIEKGRNDGCSVAGVIVEPIQDSNNNEASDKFIKTLQKICKENCCYFCIDETNTGCGATGTLWSHEQINLPEPPDAVTFSKKTQLSGFFHNIELNPQDGSRLQSTWSGDPSKLFMYESILNVIEKDYLLCTVNDTGCCLKNQLVKLQQNHPFIENIRGKGTFLAFDLKCPGMRNEILNNLKNRGILVKSCGEKGIAIRPALIFNQDHVGIFIENLNGILCDYKKAPVLNKHRKKKIPKYKPPCPEPCPEPPCNPCKPPPLPTCGICSPKKKKPC</sequence>
<dbReference type="Gene3D" id="3.90.1150.10">
    <property type="entry name" value="Aspartate Aminotransferase, domain 1"/>
    <property type="match status" value="1"/>
</dbReference>
<dbReference type="Proteomes" id="UP001154078">
    <property type="component" value="Chromosome 4"/>
</dbReference>
<keyword evidence="8" id="KW-1185">Reference proteome</keyword>
<evidence type="ECO:0000256" key="4">
    <source>
        <dbReference type="ARBA" id="ARBA00022679"/>
    </source>
</evidence>
<dbReference type="InterPro" id="IPR015422">
    <property type="entry name" value="PyrdxlP-dep_Trfase_small"/>
</dbReference>
<dbReference type="InterPro" id="IPR005814">
    <property type="entry name" value="Aminotrans_3"/>
</dbReference>
<dbReference type="GO" id="GO:0030170">
    <property type="term" value="F:pyridoxal phosphate binding"/>
    <property type="evidence" value="ECO:0007669"/>
    <property type="project" value="InterPro"/>
</dbReference>
<dbReference type="Pfam" id="PF00202">
    <property type="entry name" value="Aminotran_3"/>
    <property type="match status" value="1"/>
</dbReference>
<evidence type="ECO:0000256" key="5">
    <source>
        <dbReference type="ARBA" id="ARBA00022898"/>
    </source>
</evidence>
<reference evidence="7" key="1">
    <citation type="submission" date="2021-12" db="EMBL/GenBank/DDBJ databases">
        <authorList>
            <person name="King R."/>
        </authorList>
    </citation>
    <scope>NUCLEOTIDE SEQUENCE</scope>
</reference>
<keyword evidence="3" id="KW-0032">Aminotransferase</keyword>
<dbReference type="InterPro" id="IPR015421">
    <property type="entry name" value="PyrdxlP-dep_Trfase_major"/>
</dbReference>
<organism evidence="7 8">
    <name type="scientific">Brassicogethes aeneus</name>
    <name type="common">Rape pollen beetle</name>
    <name type="synonym">Meligethes aeneus</name>
    <dbReference type="NCBI Taxonomy" id="1431903"/>
    <lineage>
        <taxon>Eukaryota</taxon>
        <taxon>Metazoa</taxon>
        <taxon>Ecdysozoa</taxon>
        <taxon>Arthropoda</taxon>
        <taxon>Hexapoda</taxon>
        <taxon>Insecta</taxon>
        <taxon>Pterygota</taxon>
        <taxon>Neoptera</taxon>
        <taxon>Endopterygota</taxon>
        <taxon>Coleoptera</taxon>
        <taxon>Polyphaga</taxon>
        <taxon>Cucujiformia</taxon>
        <taxon>Nitidulidae</taxon>
        <taxon>Meligethinae</taxon>
        <taxon>Brassicogethes</taxon>
    </lineage>
</organism>
<dbReference type="PANTHER" id="PTHR43206">
    <property type="entry name" value="AMINOTRANSFERASE"/>
    <property type="match status" value="1"/>
</dbReference>
<gene>
    <name evidence="7" type="ORF">MELIAE_LOCUS6631</name>
</gene>
<dbReference type="GO" id="GO:0009450">
    <property type="term" value="P:gamma-aminobutyric acid catabolic process"/>
    <property type="evidence" value="ECO:0007669"/>
    <property type="project" value="TreeGrafter"/>
</dbReference>
<keyword evidence="4" id="KW-0808">Transferase</keyword>
<evidence type="ECO:0000256" key="1">
    <source>
        <dbReference type="ARBA" id="ARBA00001933"/>
    </source>
</evidence>
<comment type="similarity">
    <text evidence="2 6">Belongs to the class-III pyridoxal-phosphate-dependent aminotransferase family.</text>
</comment>
<evidence type="ECO:0000256" key="6">
    <source>
        <dbReference type="RuleBase" id="RU003560"/>
    </source>
</evidence>
<evidence type="ECO:0000313" key="8">
    <source>
        <dbReference type="Proteomes" id="UP001154078"/>
    </source>
</evidence>
<protein>
    <submittedName>
        <fullName evidence="7">Uncharacterized protein</fullName>
    </submittedName>
</protein>
<evidence type="ECO:0000256" key="2">
    <source>
        <dbReference type="ARBA" id="ARBA00008954"/>
    </source>
</evidence>
<keyword evidence="5 6" id="KW-0663">Pyridoxal phosphate</keyword>
<dbReference type="AlphaFoldDB" id="A0A9P0FHM4"/>
<dbReference type="GO" id="GO:0005739">
    <property type="term" value="C:mitochondrion"/>
    <property type="evidence" value="ECO:0007669"/>
    <property type="project" value="TreeGrafter"/>
</dbReference>
<dbReference type="PANTHER" id="PTHR43206:SF1">
    <property type="entry name" value="4-AMINOBUTYRATE AMINOTRANSFERASE, MITOCHONDRIAL"/>
    <property type="match status" value="1"/>
</dbReference>
<accession>A0A9P0FHM4</accession>
<comment type="cofactor">
    <cofactor evidence="1">
        <name>pyridoxal 5'-phosphate</name>
        <dbReference type="ChEBI" id="CHEBI:597326"/>
    </cofactor>
</comment>
<proteinExistence type="inferred from homology"/>
<dbReference type="InterPro" id="IPR015424">
    <property type="entry name" value="PyrdxlP-dep_Trfase"/>
</dbReference>
<dbReference type="GO" id="GO:0008483">
    <property type="term" value="F:transaminase activity"/>
    <property type="evidence" value="ECO:0007669"/>
    <property type="project" value="UniProtKB-KW"/>
</dbReference>
<evidence type="ECO:0000256" key="3">
    <source>
        <dbReference type="ARBA" id="ARBA00022576"/>
    </source>
</evidence>
<dbReference type="Gene3D" id="3.40.640.10">
    <property type="entry name" value="Type I PLP-dependent aspartate aminotransferase-like (Major domain)"/>
    <property type="match status" value="1"/>
</dbReference>
<dbReference type="EMBL" id="OV121135">
    <property type="protein sequence ID" value="CAH0555208.1"/>
    <property type="molecule type" value="Genomic_DNA"/>
</dbReference>
<name>A0A9P0FHM4_BRAAE</name>